<reference evidence="4 5" key="1">
    <citation type="submission" date="2023-07" db="EMBL/GenBank/DDBJ databases">
        <title>Description of novel actinomycetes strains, isolated from tidal flat sediment.</title>
        <authorList>
            <person name="Lu C."/>
        </authorList>
    </citation>
    <scope>NUCLEOTIDE SEQUENCE [LARGE SCALE GENOMIC DNA]</scope>
    <source>
        <strain evidence="4 5">SYSU T00b441</strain>
    </source>
</reference>
<evidence type="ECO:0000256" key="2">
    <source>
        <dbReference type="SAM" id="Phobius"/>
    </source>
</evidence>
<evidence type="ECO:0000259" key="3">
    <source>
        <dbReference type="Pfam" id="PF12089"/>
    </source>
</evidence>
<evidence type="ECO:0000313" key="4">
    <source>
        <dbReference type="EMBL" id="MDO8106171.1"/>
    </source>
</evidence>
<evidence type="ECO:0000256" key="1">
    <source>
        <dbReference type="SAM" id="MobiDB-lite"/>
    </source>
</evidence>
<feature type="compositionally biased region" description="Low complexity" evidence="1">
    <location>
        <begin position="56"/>
        <end position="67"/>
    </location>
</feature>
<sequence>MSSEKPPSIAPKRPAGAPQRTSATIGRVSLGGDPVPVDAPVEEATGTPSLGDRMRAAASSARSAVARNGEASDRPEPARESAPDAAPRRARLSVSRIDPWSVMKLSFLLSVAVGIMIVIAAAVVWQTLNKMAVFTTANDMIGQLVSNPSYDSVLQIASFSRVISLATLIAVVDVVLLTALSTIMAFLYNIVAALVGGLHLTLTDD</sequence>
<feature type="transmembrane region" description="Helical" evidence="2">
    <location>
        <begin position="153"/>
        <end position="176"/>
    </location>
</feature>
<feature type="domain" description="DUF3566" evidence="3">
    <location>
        <begin position="87"/>
        <end position="204"/>
    </location>
</feature>
<feature type="region of interest" description="Disordered" evidence="1">
    <location>
        <begin position="1"/>
        <end position="88"/>
    </location>
</feature>
<keyword evidence="2" id="KW-1133">Transmembrane helix</keyword>
<protein>
    <submittedName>
        <fullName evidence="4">DUF3566 domain-containing protein</fullName>
    </submittedName>
</protein>
<feature type="transmembrane region" description="Helical" evidence="2">
    <location>
        <begin position="183"/>
        <end position="202"/>
    </location>
</feature>
<keyword evidence="5" id="KW-1185">Reference proteome</keyword>
<dbReference type="InterPro" id="IPR021949">
    <property type="entry name" value="DUF3566_TM"/>
</dbReference>
<dbReference type="RefSeq" id="WP_304599861.1">
    <property type="nucleotide sequence ID" value="NZ_JAUQYO010000002.1"/>
</dbReference>
<dbReference type="EMBL" id="JAUQYP010000001">
    <property type="protein sequence ID" value="MDO8106171.1"/>
    <property type="molecule type" value="Genomic_DNA"/>
</dbReference>
<keyword evidence="2" id="KW-0472">Membrane</keyword>
<accession>A0ABT9D5U8</accession>
<dbReference type="Pfam" id="PF12089">
    <property type="entry name" value="DUF3566"/>
    <property type="match status" value="1"/>
</dbReference>
<feature type="transmembrane region" description="Helical" evidence="2">
    <location>
        <begin position="105"/>
        <end position="125"/>
    </location>
</feature>
<proteinExistence type="predicted"/>
<evidence type="ECO:0000313" key="5">
    <source>
        <dbReference type="Proteomes" id="UP001232536"/>
    </source>
</evidence>
<dbReference type="Proteomes" id="UP001232536">
    <property type="component" value="Unassembled WGS sequence"/>
</dbReference>
<gene>
    <name evidence="4" type="ORF">Q6348_03055</name>
</gene>
<name>A0ABT9D5U8_9CELL</name>
<keyword evidence="2" id="KW-0812">Transmembrane</keyword>
<organism evidence="4 5">
    <name type="scientific">Actinotalea lenta</name>
    <dbReference type="NCBI Taxonomy" id="3064654"/>
    <lineage>
        <taxon>Bacteria</taxon>
        <taxon>Bacillati</taxon>
        <taxon>Actinomycetota</taxon>
        <taxon>Actinomycetes</taxon>
        <taxon>Micrococcales</taxon>
        <taxon>Cellulomonadaceae</taxon>
        <taxon>Actinotalea</taxon>
    </lineage>
</organism>
<feature type="compositionally biased region" description="Basic and acidic residues" evidence="1">
    <location>
        <begin position="70"/>
        <end position="82"/>
    </location>
</feature>
<comment type="caution">
    <text evidence="4">The sequence shown here is derived from an EMBL/GenBank/DDBJ whole genome shotgun (WGS) entry which is preliminary data.</text>
</comment>